<proteinExistence type="predicted"/>
<dbReference type="AntiFam" id="ANF00002">
    <property type="entry name" value="Shadow ORF"/>
</dbReference>
<accession>A9LGZ9</accession>
<dbReference type="AlphaFoldDB" id="A9LGZ9"/>
<name>A9LGZ9_9BACT</name>
<dbReference type="EMBL" id="EF591887">
    <property type="protein sequence ID" value="ABX10660.1"/>
    <property type="molecule type" value="Genomic_DNA"/>
</dbReference>
<organism evidence="1">
    <name type="scientific">uncultured planctomycete 6FN</name>
    <dbReference type="NCBI Taxonomy" id="455068"/>
    <lineage>
        <taxon>Bacteria</taxon>
        <taxon>Pseudomonadati</taxon>
        <taxon>Planctomycetota</taxon>
        <taxon>Planctomycetia</taxon>
        <taxon>Planctomycetales</taxon>
        <taxon>environmental samples</taxon>
    </lineage>
</organism>
<protein>
    <submittedName>
        <fullName evidence="1">Uncharacterized protein</fullName>
    </submittedName>
</protein>
<reference evidence="1" key="1">
    <citation type="journal article" date="2007" name="ISME J.">
        <title>Fosmids of novel marine Planctomycetes from the Namibian and Oregon coast upwelling systems and their cross-comparison with planctomycete genomes.</title>
        <authorList>
            <person name="Woebken D."/>
            <person name="Teeling H."/>
            <person name="Wecker P."/>
            <person name="Dumitriu A."/>
            <person name="Kostadinov I."/>
            <person name="DeLong E.F."/>
            <person name="Amann R."/>
            <person name="Gloeckner F.O."/>
        </authorList>
    </citation>
    <scope>NUCLEOTIDE SEQUENCE</scope>
</reference>
<evidence type="ECO:0000313" key="1">
    <source>
        <dbReference type="EMBL" id="ABX10660.1"/>
    </source>
</evidence>
<sequence length="81" mass="9178">MQHGCVQVMEVHFIFYGSNSILVSRTHSLATFNSSASHPCRKSCGIVIATIFFLNVRRSTELTSPNHQSIFQHPSLFQIRK</sequence>
<gene>
    <name evidence="1" type="ORF">6FN_19</name>
</gene>